<name>A0A267DHU9_9PLAT</name>
<keyword evidence="4" id="KW-1185">Reference proteome</keyword>
<evidence type="ECO:0000313" key="4">
    <source>
        <dbReference type="Proteomes" id="UP000215902"/>
    </source>
</evidence>
<dbReference type="PROSITE" id="PS51885">
    <property type="entry name" value="NEPRILYSIN"/>
    <property type="match status" value="1"/>
</dbReference>
<dbReference type="InterPro" id="IPR024079">
    <property type="entry name" value="MetalloPept_cat_dom_sf"/>
</dbReference>
<dbReference type="STRING" id="282301.A0A267DHU9"/>
<comment type="caution">
    <text evidence="3">The sequence shown here is derived from an EMBL/GenBank/DDBJ whole genome shotgun (WGS) entry which is preliminary data.</text>
</comment>
<dbReference type="InterPro" id="IPR018497">
    <property type="entry name" value="Peptidase_M13_C"/>
</dbReference>
<dbReference type="PANTHER" id="PTHR11733">
    <property type="entry name" value="ZINC METALLOPROTEASE FAMILY M13 NEPRILYSIN-RELATED"/>
    <property type="match status" value="1"/>
</dbReference>
<feature type="signal peptide" evidence="1">
    <location>
        <begin position="1"/>
        <end position="33"/>
    </location>
</feature>
<dbReference type="SUPFAM" id="SSF55486">
    <property type="entry name" value="Metalloproteases ('zincins'), catalytic domain"/>
    <property type="match status" value="2"/>
</dbReference>
<dbReference type="Gene3D" id="3.40.390.10">
    <property type="entry name" value="Collagenase (Catalytic Domain)"/>
    <property type="match status" value="2"/>
</dbReference>
<feature type="chain" id="PRO_5013148150" description="Peptidase M13 C-terminal domain-containing protein" evidence="1">
    <location>
        <begin position="34"/>
        <end position="731"/>
    </location>
</feature>
<accession>A0A267DHU9</accession>
<sequence>MAELRLTSLKPLVGNIVFLTATLMSLLPPFGAANETATNGTRVCRTLNCWKMSMELQSSLNTSSDPCQDFEEFLCGGFRSKQQFTGQSLVQRIFVNLDYIQRTGSAYSERVTEQLVTGCWDANCTGSGQAGQPNSTRLQAYEQLAVKAFRECALLETTLEDWSFHGMLLANGAEILDEIADRAIKGLNMRQQLRLEQLMPAQSAKSFISPMIVIPGVANAAGRPAILLTSNDNFHGLKVVGPLLRNLPFQAYRMMRLLQLRSRGGSLFGLIRRAQSDLLLWNDPCNRTAERVVADELPVQTVGDAKRLLRRANLTFGFDEFLRLNLQLSGHPPADDLTPLVLPDTKSFLRTVCVLEKCGRRFTELPKLIILNQICVLGAAIFSTPKNAKCLDVLFGKVRSESSSSTVNFEGAFRPLLHGRYARMLKEERLAVEAEIFDIFRRIKTVYASALESQTWIPEPDKAVLKRRLQQTKLSFFTEQVSETALVQHFGEAFDSMPPRGCTILVSPACFLVRALALQHYLIFRTMEETFDQESPHYNAYQKAVILTPAFLEYPHYLSDQPAAVSVGTQALVLAHELTHAVFGSFNQHDDGMLNASYSARLQEKHACLRQSLLLRLGFNKTNVKEDFADRIGLSVTIELLAESGIDQQLPGFMERYSPQQLLYIASLRTFCSKSSQEFLHHFMETGSETWSHTPGRLRIRSLISGDDDFFRAFGCPTSQPELASDECRLW</sequence>
<feature type="domain" description="Peptidase M13 C-terminal" evidence="2">
    <location>
        <begin position="538"/>
        <end position="730"/>
    </location>
</feature>
<dbReference type="EMBL" id="NIVC01004037">
    <property type="protein sequence ID" value="PAA48853.1"/>
    <property type="molecule type" value="Genomic_DNA"/>
</dbReference>
<reference evidence="3 4" key="1">
    <citation type="submission" date="2017-06" db="EMBL/GenBank/DDBJ databases">
        <title>A platform for efficient transgenesis in Macrostomum lignano, a flatworm model organism for stem cell research.</title>
        <authorList>
            <person name="Berezikov E."/>
        </authorList>
    </citation>
    <scope>NUCLEOTIDE SEQUENCE [LARGE SCALE GENOMIC DNA]</scope>
    <source>
        <strain evidence="3">DV1</strain>
        <tissue evidence="3">Whole organism</tissue>
    </source>
</reference>
<dbReference type="PANTHER" id="PTHR11733:SF241">
    <property type="entry name" value="GH26575P-RELATED"/>
    <property type="match status" value="1"/>
</dbReference>
<dbReference type="GO" id="GO:0004222">
    <property type="term" value="F:metalloendopeptidase activity"/>
    <property type="evidence" value="ECO:0007669"/>
    <property type="project" value="InterPro"/>
</dbReference>
<dbReference type="GO" id="GO:0016485">
    <property type="term" value="P:protein processing"/>
    <property type="evidence" value="ECO:0007669"/>
    <property type="project" value="TreeGrafter"/>
</dbReference>
<evidence type="ECO:0000259" key="2">
    <source>
        <dbReference type="Pfam" id="PF01431"/>
    </source>
</evidence>
<keyword evidence="1" id="KW-0732">Signal</keyword>
<dbReference type="GO" id="GO:0005886">
    <property type="term" value="C:plasma membrane"/>
    <property type="evidence" value="ECO:0007669"/>
    <property type="project" value="TreeGrafter"/>
</dbReference>
<protein>
    <recommendedName>
        <fullName evidence="2">Peptidase M13 C-terminal domain-containing protein</fullName>
    </recommendedName>
</protein>
<organism evidence="3 4">
    <name type="scientific">Macrostomum lignano</name>
    <dbReference type="NCBI Taxonomy" id="282301"/>
    <lineage>
        <taxon>Eukaryota</taxon>
        <taxon>Metazoa</taxon>
        <taxon>Spiralia</taxon>
        <taxon>Lophotrochozoa</taxon>
        <taxon>Platyhelminthes</taxon>
        <taxon>Rhabditophora</taxon>
        <taxon>Macrostomorpha</taxon>
        <taxon>Macrostomida</taxon>
        <taxon>Macrostomidae</taxon>
        <taxon>Macrostomum</taxon>
    </lineage>
</organism>
<gene>
    <name evidence="3" type="ORF">BOX15_Mlig013943g3</name>
</gene>
<dbReference type="OrthoDB" id="6061414at2759"/>
<dbReference type="Pfam" id="PF01431">
    <property type="entry name" value="Peptidase_M13"/>
    <property type="match status" value="1"/>
</dbReference>
<dbReference type="Proteomes" id="UP000215902">
    <property type="component" value="Unassembled WGS sequence"/>
</dbReference>
<proteinExistence type="predicted"/>
<evidence type="ECO:0000256" key="1">
    <source>
        <dbReference type="SAM" id="SignalP"/>
    </source>
</evidence>
<evidence type="ECO:0000313" key="3">
    <source>
        <dbReference type="EMBL" id="PAA48853.1"/>
    </source>
</evidence>
<dbReference type="InterPro" id="IPR000718">
    <property type="entry name" value="Peptidase_M13"/>
</dbReference>
<dbReference type="AlphaFoldDB" id="A0A267DHU9"/>